<dbReference type="InterPro" id="IPR015424">
    <property type="entry name" value="PyrdxlP-dep_Trfase"/>
</dbReference>
<dbReference type="PIRSF" id="PIRSF000525">
    <property type="entry name" value="SerC"/>
    <property type="match status" value="1"/>
</dbReference>
<dbReference type="UniPathway" id="UPA00244">
    <property type="reaction ID" value="UER00311"/>
</dbReference>
<keyword evidence="7 13" id="KW-0808">Transferase</keyword>
<comment type="catalytic activity">
    <reaction evidence="11 13">
        <text>4-(phosphooxy)-L-threonine + 2-oxoglutarate = (R)-3-hydroxy-2-oxo-4-phosphooxybutanoate + L-glutamate</text>
        <dbReference type="Rhea" id="RHEA:16573"/>
        <dbReference type="ChEBI" id="CHEBI:16810"/>
        <dbReference type="ChEBI" id="CHEBI:29985"/>
        <dbReference type="ChEBI" id="CHEBI:58452"/>
        <dbReference type="ChEBI" id="CHEBI:58538"/>
        <dbReference type="EC" id="2.6.1.52"/>
    </reaction>
</comment>
<keyword evidence="6 13" id="KW-0028">Amino-acid biosynthesis</keyword>
<comment type="subcellular location">
    <subcellularLocation>
        <location evidence="13">Cytoplasm</location>
    </subcellularLocation>
</comment>
<feature type="binding site" evidence="13">
    <location>
        <position position="51"/>
    </location>
    <ligand>
        <name>L-glutamate</name>
        <dbReference type="ChEBI" id="CHEBI:29985"/>
    </ligand>
</feature>
<evidence type="ECO:0000256" key="5">
    <source>
        <dbReference type="ARBA" id="ARBA00022576"/>
    </source>
</evidence>
<evidence type="ECO:0000256" key="12">
    <source>
        <dbReference type="ARBA" id="ARBA00049007"/>
    </source>
</evidence>
<dbReference type="GO" id="GO:0019265">
    <property type="term" value="P:glycine biosynthetic process, by transamination of glyoxylate"/>
    <property type="evidence" value="ECO:0007669"/>
    <property type="project" value="TreeGrafter"/>
</dbReference>
<organism evidence="15 16">
    <name type="scientific">Saccharothrix saharensis</name>
    <dbReference type="NCBI Taxonomy" id="571190"/>
    <lineage>
        <taxon>Bacteria</taxon>
        <taxon>Bacillati</taxon>
        <taxon>Actinomycetota</taxon>
        <taxon>Actinomycetes</taxon>
        <taxon>Pseudonocardiales</taxon>
        <taxon>Pseudonocardiaceae</taxon>
        <taxon>Saccharothrix</taxon>
    </lineage>
</organism>
<dbReference type="GO" id="GO:0005737">
    <property type="term" value="C:cytoplasm"/>
    <property type="evidence" value="ECO:0007669"/>
    <property type="project" value="UniProtKB-SubCell"/>
</dbReference>
<dbReference type="InterPro" id="IPR015422">
    <property type="entry name" value="PyrdxlP-dep_Trfase_small"/>
</dbReference>
<comment type="subunit">
    <text evidence="13">Homodimer.</text>
</comment>
<keyword evidence="10 13" id="KW-0718">Serine biosynthesis</keyword>
<dbReference type="PANTHER" id="PTHR21152:SF40">
    <property type="entry name" value="ALANINE--GLYOXYLATE AMINOTRANSFERASE"/>
    <property type="match status" value="1"/>
</dbReference>
<comment type="cofactor">
    <cofactor evidence="13">
        <name>pyridoxal 5'-phosphate</name>
        <dbReference type="ChEBI" id="CHEBI:597326"/>
    </cofactor>
    <text evidence="13">Binds 1 pyridoxal phosphate per subunit.</text>
</comment>
<dbReference type="EC" id="2.6.1.52" evidence="13"/>
<evidence type="ECO:0000256" key="1">
    <source>
        <dbReference type="ARBA" id="ARBA00003483"/>
    </source>
</evidence>
<comment type="pathway">
    <text evidence="13">Cofactor biosynthesis; pyridoxine 5'-phosphate biosynthesis; pyridoxine 5'-phosphate from D-erythrose 4-phosphate: step 3/5.</text>
</comment>
<dbReference type="InterPro" id="IPR000192">
    <property type="entry name" value="Aminotrans_V_dom"/>
</dbReference>
<keyword evidence="8 13" id="KW-0663">Pyridoxal phosphate</keyword>
<dbReference type="Proteomes" id="UP000316628">
    <property type="component" value="Unassembled WGS sequence"/>
</dbReference>
<dbReference type="InterPro" id="IPR015421">
    <property type="entry name" value="PyrdxlP-dep_Trfase_major"/>
</dbReference>
<proteinExistence type="inferred from homology"/>
<dbReference type="NCBIfam" id="TIGR01366">
    <property type="entry name" value="serC_3"/>
    <property type="match status" value="1"/>
</dbReference>
<name>A0A543JEY4_9PSEU</name>
<reference evidence="15 16" key="1">
    <citation type="submission" date="2019-06" db="EMBL/GenBank/DDBJ databases">
        <title>Sequencing the genomes of 1000 actinobacteria strains.</title>
        <authorList>
            <person name="Klenk H.-P."/>
        </authorList>
    </citation>
    <scope>NUCLEOTIDE SEQUENCE [LARGE SCALE GENOMIC DNA]</scope>
    <source>
        <strain evidence="15 16">DSM 45456</strain>
    </source>
</reference>
<dbReference type="GO" id="GO:0008453">
    <property type="term" value="F:alanine-glyoxylate transaminase activity"/>
    <property type="evidence" value="ECO:0007669"/>
    <property type="project" value="TreeGrafter"/>
</dbReference>
<evidence type="ECO:0000256" key="7">
    <source>
        <dbReference type="ARBA" id="ARBA00022679"/>
    </source>
</evidence>
<sequence length="377" mass="39891">MTQTADPTSLVLPSDLLPSDGRFGCGPSKVRPEALAALAAEGAALMGTSHRQKPVKSLVGSVRAGLRELFSLPEGYEVVLGNGGTTAFWDAAAFGLVRERAQHFTYGEFSSKFAKVTNDAPFLGESIVVKADPGSAPEIAYAEGADLVGWAHNETSTGVAVPVSRPAGSDGALVAIDATSGAGGLPVDPADFDVYYFAPQKCFASDGGLWIALMSPAALERVDEIGKSGRWVPEFLSLTTALDNSTKDQTYNTPALATLFLLNNQVEWILGNGGLKWAVERTADSSSRLYSWAESTSYTTPYVADPAHRSQVVGTIDFDDSVDAAAVAKVLRANGVVDVEPYRKLGRNQLRVAMFPAVEPTDVSTLTKAVDWVVSQL</sequence>
<evidence type="ECO:0000256" key="8">
    <source>
        <dbReference type="ARBA" id="ARBA00022898"/>
    </source>
</evidence>
<evidence type="ECO:0000256" key="3">
    <source>
        <dbReference type="ARBA" id="ARBA00006904"/>
    </source>
</evidence>
<feature type="binding site" evidence="13">
    <location>
        <position position="177"/>
    </location>
    <ligand>
        <name>pyridoxal 5'-phosphate</name>
        <dbReference type="ChEBI" id="CHEBI:597326"/>
    </ligand>
</feature>
<dbReference type="GO" id="GO:0004648">
    <property type="term" value="F:O-phospho-L-serine:2-oxoglutarate aminotransferase activity"/>
    <property type="evidence" value="ECO:0007669"/>
    <property type="project" value="UniProtKB-UniRule"/>
</dbReference>
<comment type="caution">
    <text evidence="13">Lacks conserved residue(s) required for the propagation of feature annotation.</text>
</comment>
<evidence type="ECO:0000313" key="16">
    <source>
        <dbReference type="Proteomes" id="UP000316628"/>
    </source>
</evidence>
<dbReference type="GO" id="GO:0006564">
    <property type="term" value="P:L-serine biosynthetic process"/>
    <property type="evidence" value="ECO:0007669"/>
    <property type="project" value="UniProtKB-UniRule"/>
</dbReference>
<dbReference type="Gene3D" id="3.40.640.10">
    <property type="entry name" value="Type I PLP-dependent aspartate aminotransferase-like (Major domain)"/>
    <property type="match status" value="1"/>
</dbReference>
<dbReference type="InterPro" id="IPR022278">
    <property type="entry name" value="Pser_aminoTfrase"/>
</dbReference>
<evidence type="ECO:0000256" key="9">
    <source>
        <dbReference type="ARBA" id="ARBA00023096"/>
    </source>
</evidence>
<comment type="similarity">
    <text evidence="3 13">Belongs to the class-V pyridoxal-phosphate-dependent aminotransferase family. SerC subfamily.</text>
</comment>
<dbReference type="GO" id="GO:0030170">
    <property type="term" value="F:pyridoxal phosphate binding"/>
    <property type="evidence" value="ECO:0007669"/>
    <property type="project" value="UniProtKB-UniRule"/>
</dbReference>
<dbReference type="AlphaFoldDB" id="A0A543JEY4"/>
<feature type="binding site" evidence="13">
    <location>
        <begin position="252"/>
        <end position="253"/>
    </location>
    <ligand>
        <name>pyridoxal 5'-phosphate</name>
        <dbReference type="ChEBI" id="CHEBI:597326"/>
    </ligand>
</feature>
<comment type="pathway">
    <text evidence="2 13">Amino-acid biosynthesis; L-serine biosynthesis; L-serine from 3-phospho-D-glycerate: step 2/3.</text>
</comment>
<feature type="binding site" evidence="13">
    <location>
        <position position="109"/>
    </location>
    <ligand>
        <name>pyridoxal 5'-phosphate</name>
        <dbReference type="ChEBI" id="CHEBI:597326"/>
    </ligand>
</feature>
<comment type="caution">
    <text evidence="15">The sequence shown here is derived from an EMBL/GenBank/DDBJ whole genome shotgun (WGS) entry which is preliminary data.</text>
</comment>
<dbReference type="GO" id="GO:0004760">
    <property type="term" value="F:L-serine-pyruvate transaminase activity"/>
    <property type="evidence" value="ECO:0007669"/>
    <property type="project" value="TreeGrafter"/>
</dbReference>
<evidence type="ECO:0000256" key="10">
    <source>
        <dbReference type="ARBA" id="ARBA00023299"/>
    </source>
</evidence>
<dbReference type="HAMAP" id="MF_00160">
    <property type="entry name" value="SerC_aminotrans_5"/>
    <property type="match status" value="1"/>
</dbReference>
<evidence type="ECO:0000313" key="15">
    <source>
        <dbReference type="EMBL" id="TQM81405.1"/>
    </source>
</evidence>
<evidence type="ECO:0000256" key="2">
    <source>
        <dbReference type="ARBA" id="ARBA00005099"/>
    </source>
</evidence>
<dbReference type="OrthoDB" id="975012at2"/>
<dbReference type="PANTHER" id="PTHR21152">
    <property type="entry name" value="AMINOTRANSFERASE CLASS V"/>
    <property type="match status" value="1"/>
</dbReference>
<gene>
    <name evidence="13" type="primary">serC</name>
    <name evidence="15" type="ORF">FHX81_3770</name>
</gene>
<evidence type="ECO:0000256" key="11">
    <source>
        <dbReference type="ARBA" id="ARBA00047630"/>
    </source>
</evidence>
<comment type="catalytic activity">
    <reaction evidence="12 13">
        <text>O-phospho-L-serine + 2-oxoglutarate = 3-phosphooxypyruvate + L-glutamate</text>
        <dbReference type="Rhea" id="RHEA:14329"/>
        <dbReference type="ChEBI" id="CHEBI:16810"/>
        <dbReference type="ChEBI" id="CHEBI:18110"/>
        <dbReference type="ChEBI" id="CHEBI:29985"/>
        <dbReference type="ChEBI" id="CHEBI:57524"/>
        <dbReference type="EC" id="2.6.1.52"/>
    </reaction>
</comment>
<feature type="binding site" evidence="13">
    <location>
        <position position="200"/>
    </location>
    <ligand>
        <name>pyridoxal 5'-phosphate</name>
        <dbReference type="ChEBI" id="CHEBI:597326"/>
    </ligand>
</feature>
<keyword evidence="4 13" id="KW-0963">Cytoplasm</keyword>
<evidence type="ECO:0000256" key="13">
    <source>
        <dbReference type="HAMAP-Rule" id="MF_00160"/>
    </source>
</evidence>
<dbReference type="EMBL" id="VFPP01000001">
    <property type="protein sequence ID" value="TQM81405.1"/>
    <property type="molecule type" value="Genomic_DNA"/>
</dbReference>
<protein>
    <recommendedName>
        <fullName evidence="13">Phosphoserine aminotransferase</fullName>
        <ecNumber evidence="13">2.6.1.52</ecNumber>
    </recommendedName>
    <alternativeName>
        <fullName evidence="13">Phosphohydroxythreonine aminotransferase</fullName>
        <shortName evidence="13">PSAT</shortName>
    </alternativeName>
</protein>
<accession>A0A543JEY4</accession>
<comment type="function">
    <text evidence="1 13">Catalyzes the reversible conversion of 3-phosphohydroxypyruvate to phosphoserine and of 3-hydroxy-2-oxo-4-phosphonooxybutanoate to phosphohydroxythreonine.</text>
</comment>
<keyword evidence="9 13" id="KW-0664">Pyridoxine biosynthesis</keyword>
<feature type="domain" description="Aminotransferase class V" evidence="14">
    <location>
        <begin position="41"/>
        <end position="336"/>
    </location>
</feature>
<dbReference type="RefSeq" id="WP_141979372.1">
    <property type="nucleotide sequence ID" value="NZ_VFPP01000001.1"/>
</dbReference>
<dbReference type="GO" id="GO:0008615">
    <property type="term" value="P:pyridoxine biosynthetic process"/>
    <property type="evidence" value="ECO:0007669"/>
    <property type="project" value="UniProtKB-UniRule"/>
</dbReference>
<feature type="binding site" evidence="13">
    <location>
        <position position="155"/>
    </location>
    <ligand>
        <name>pyridoxal 5'-phosphate</name>
        <dbReference type="ChEBI" id="CHEBI:597326"/>
    </ligand>
</feature>
<dbReference type="Gene3D" id="3.90.1150.10">
    <property type="entry name" value="Aspartate Aminotransferase, domain 1"/>
    <property type="match status" value="1"/>
</dbReference>
<dbReference type="SUPFAM" id="SSF53383">
    <property type="entry name" value="PLP-dependent transferases"/>
    <property type="match status" value="1"/>
</dbReference>
<dbReference type="Pfam" id="PF00266">
    <property type="entry name" value="Aminotran_5"/>
    <property type="match status" value="1"/>
</dbReference>
<dbReference type="InterPro" id="IPR006272">
    <property type="entry name" value="Pser_aminoTfrase_mycobac"/>
</dbReference>
<dbReference type="UniPathway" id="UPA00135">
    <property type="reaction ID" value="UER00197"/>
</dbReference>
<keyword evidence="5 13" id="KW-0032">Aminotransferase</keyword>
<evidence type="ECO:0000256" key="4">
    <source>
        <dbReference type="ARBA" id="ARBA00022490"/>
    </source>
</evidence>
<evidence type="ECO:0000259" key="14">
    <source>
        <dbReference type="Pfam" id="PF00266"/>
    </source>
</evidence>
<keyword evidence="16" id="KW-1185">Reference proteome</keyword>
<feature type="modified residue" description="N6-(pyridoxal phosphate)lysine" evidence="13">
    <location>
        <position position="201"/>
    </location>
</feature>
<evidence type="ECO:0000256" key="6">
    <source>
        <dbReference type="ARBA" id="ARBA00022605"/>
    </source>
</evidence>